<dbReference type="KEGG" id="dzi:111306422"/>
<feature type="compositionally biased region" description="Pro residues" evidence="1">
    <location>
        <begin position="62"/>
        <end position="72"/>
    </location>
</feature>
<feature type="signal peptide" evidence="2">
    <location>
        <begin position="1"/>
        <end position="20"/>
    </location>
</feature>
<evidence type="ECO:0000313" key="3">
    <source>
        <dbReference type="Proteomes" id="UP000515121"/>
    </source>
</evidence>
<protein>
    <submittedName>
        <fullName evidence="4">Uncharacterized protein LOC111306422</fullName>
    </submittedName>
</protein>
<dbReference type="SUPFAM" id="SSF47699">
    <property type="entry name" value="Bifunctional inhibitor/lipid-transfer protein/seed storage 2S albumin"/>
    <property type="match status" value="1"/>
</dbReference>
<feature type="compositionally biased region" description="Basic residues" evidence="1">
    <location>
        <begin position="76"/>
        <end position="92"/>
    </location>
</feature>
<dbReference type="OrthoDB" id="1930534at2759"/>
<reference evidence="4" key="1">
    <citation type="submission" date="2025-08" db="UniProtKB">
        <authorList>
            <consortium name="RefSeq"/>
        </authorList>
    </citation>
    <scope>IDENTIFICATION</scope>
    <source>
        <tissue evidence="4">Fruit stalk</tissue>
    </source>
</reference>
<dbReference type="InterPro" id="IPR036312">
    <property type="entry name" value="Bifun_inhib/LTP/seed_sf"/>
</dbReference>
<gene>
    <name evidence="4" type="primary">LOC111306422</name>
</gene>
<sequence>MVKIGIPILFLFSMFFVALPIPLPLTPKQIAAPRLLCASQFALVNYVCAMVPLVPLPPATPHPALPSPPPPELGRRNGHRQGHRHGHRHRHGHHETHDQYYCCQWLKQVDTECVCDILVHLPPFLSRPNHQYTVVVDDTCNVTFSCGGRLRP</sequence>
<feature type="chain" id="PRO_5028265329" evidence="2">
    <location>
        <begin position="21"/>
        <end position="152"/>
    </location>
</feature>
<evidence type="ECO:0000256" key="1">
    <source>
        <dbReference type="SAM" id="MobiDB-lite"/>
    </source>
</evidence>
<name>A0A6P6A4Z5_DURZI</name>
<evidence type="ECO:0000313" key="4">
    <source>
        <dbReference type="RefSeq" id="XP_022760029.1"/>
    </source>
</evidence>
<proteinExistence type="predicted"/>
<dbReference type="PANTHER" id="PTHR34377:SF3">
    <property type="entry name" value="TETRATRICOPEPTIDE REPEAT (TPR)-LIKE SUPERFAMILY PROTEIN"/>
    <property type="match status" value="1"/>
</dbReference>
<organism evidence="3 4">
    <name type="scientific">Durio zibethinus</name>
    <name type="common">Durian</name>
    <dbReference type="NCBI Taxonomy" id="66656"/>
    <lineage>
        <taxon>Eukaryota</taxon>
        <taxon>Viridiplantae</taxon>
        <taxon>Streptophyta</taxon>
        <taxon>Embryophyta</taxon>
        <taxon>Tracheophyta</taxon>
        <taxon>Spermatophyta</taxon>
        <taxon>Magnoliopsida</taxon>
        <taxon>eudicotyledons</taxon>
        <taxon>Gunneridae</taxon>
        <taxon>Pentapetalae</taxon>
        <taxon>rosids</taxon>
        <taxon>malvids</taxon>
        <taxon>Malvales</taxon>
        <taxon>Malvaceae</taxon>
        <taxon>Helicteroideae</taxon>
        <taxon>Durio</taxon>
    </lineage>
</organism>
<accession>A0A6P6A4Z5</accession>
<keyword evidence="3" id="KW-1185">Reference proteome</keyword>
<dbReference type="Proteomes" id="UP000515121">
    <property type="component" value="Unplaced"/>
</dbReference>
<keyword evidence="2" id="KW-0732">Signal</keyword>
<dbReference type="AlphaFoldDB" id="A0A6P6A4Z5"/>
<dbReference type="PANTHER" id="PTHR34377">
    <property type="entry name" value="TETRATRICOPEPTIDE REPEAT (TPR)-LIKE SUPERFAMILY PROTEIN"/>
    <property type="match status" value="1"/>
</dbReference>
<evidence type="ECO:0000256" key="2">
    <source>
        <dbReference type="SAM" id="SignalP"/>
    </source>
</evidence>
<feature type="region of interest" description="Disordered" evidence="1">
    <location>
        <begin position="62"/>
        <end position="92"/>
    </location>
</feature>
<dbReference type="GeneID" id="111306422"/>
<dbReference type="RefSeq" id="XP_022760029.1">
    <property type="nucleotide sequence ID" value="XM_022904294.1"/>
</dbReference>